<dbReference type="EMBL" id="CAKOFQ010009466">
    <property type="protein sequence ID" value="CAH2017799.1"/>
    <property type="molecule type" value="Genomic_DNA"/>
</dbReference>
<comment type="caution">
    <text evidence="2">The sequence shown here is derived from an EMBL/GenBank/DDBJ whole genome shotgun (WGS) entry which is preliminary data.</text>
</comment>
<keyword evidence="1" id="KW-0472">Membrane</keyword>
<keyword evidence="1" id="KW-1133">Transmembrane helix</keyword>
<evidence type="ECO:0000256" key="1">
    <source>
        <dbReference type="SAM" id="Phobius"/>
    </source>
</evidence>
<sequence>MVSLYFVYLQILILLAGGEERKKRIFSFLRLISTFSTTSPVLLFLIIVQKLPLCPATLHKVIPKKCI</sequence>
<evidence type="ECO:0000313" key="2">
    <source>
        <dbReference type="EMBL" id="CAH2017799.1"/>
    </source>
</evidence>
<name>A0A9P0QDL4_ACAOB</name>
<gene>
    <name evidence="2" type="ORF">ACAOBT_LOCUS36241</name>
</gene>
<evidence type="ECO:0000313" key="3">
    <source>
        <dbReference type="Proteomes" id="UP001152888"/>
    </source>
</evidence>
<accession>A0A9P0QDL4</accession>
<feature type="transmembrane region" description="Helical" evidence="1">
    <location>
        <begin position="28"/>
        <end position="48"/>
    </location>
</feature>
<proteinExistence type="predicted"/>
<keyword evidence="1" id="KW-0812">Transmembrane</keyword>
<dbReference type="AlphaFoldDB" id="A0A9P0QDL4"/>
<reference evidence="2" key="1">
    <citation type="submission" date="2022-03" db="EMBL/GenBank/DDBJ databases">
        <authorList>
            <person name="Sayadi A."/>
        </authorList>
    </citation>
    <scope>NUCLEOTIDE SEQUENCE</scope>
</reference>
<organism evidence="2 3">
    <name type="scientific">Acanthoscelides obtectus</name>
    <name type="common">Bean weevil</name>
    <name type="synonym">Bruchus obtectus</name>
    <dbReference type="NCBI Taxonomy" id="200917"/>
    <lineage>
        <taxon>Eukaryota</taxon>
        <taxon>Metazoa</taxon>
        <taxon>Ecdysozoa</taxon>
        <taxon>Arthropoda</taxon>
        <taxon>Hexapoda</taxon>
        <taxon>Insecta</taxon>
        <taxon>Pterygota</taxon>
        <taxon>Neoptera</taxon>
        <taxon>Endopterygota</taxon>
        <taxon>Coleoptera</taxon>
        <taxon>Polyphaga</taxon>
        <taxon>Cucujiformia</taxon>
        <taxon>Chrysomeloidea</taxon>
        <taxon>Chrysomelidae</taxon>
        <taxon>Bruchinae</taxon>
        <taxon>Bruchini</taxon>
        <taxon>Acanthoscelides</taxon>
    </lineage>
</organism>
<keyword evidence="3" id="KW-1185">Reference proteome</keyword>
<protein>
    <submittedName>
        <fullName evidence="2">Uncharacterized protein</fullName>
    </submittedName>
</protein>
<dbReference type="Proteomes" id="UP001152888">
    <property type="component" value="Unassembled WGS sequence"/>
</dbReference>